<dbReference type="EMBL" id="LQRA01000099">
    <property type="protein sequence ID" value="KZE72803.1"/>
    <property type="molecule type" value="Genomic_DNA"/>
</dbReference>
<dbReference type="SUPFAM" id="SSF49265">
    <property type="entry name" value="Fibronectin type III"/>
    <property type="match status" value="1"/>
</dbReference>
<dbReference type="GO" id="GO:0030248">
    <property type="term" value="F:cellulose binding"/>
    <property type="evidence" value="ECO:0007669"/>
    <property type="project" value="InterPro"/>
</dbReference>
<dbReference type="Pfam" id="PF00041">
    <property type="entry name" value="fn3"/>
    <property type="match status" value="1"/>
</dbReference>
<keyword evidence="1" id="KW-0136">Cellulose degradation</keyword>
<dbReference type="RefSeq" id="WP_063187416.1">
    <property type="nucleotide sequence ID" value="NZ_LQRA01000099.1"/>
</dbReference>
<dbReference type="GO" id="GO:0004553">
    <property type="term" value="F:hydrolase activity, hydrolyzing O-glycosyl compounds"/>
    <property type="evidence" value="ECO:0007669"/>
    <property type="project" value="InterPro"/>
</dbReference>
<feature type="domain" description="Fibronectin type-III" evidence="2">
    <location>
        <begin position="469"/>
        <end position="561"/>
    </location>
</feature>
<proteinExistence type="inferred from homology"/>
<name>A0A163U4I3_9BACL</name>
<accession>A0A163U4I3</accession>
<dbReference type="EC" id="3.2.1.-" evidence="1"/>
<reference evidence="5" key="1">
    <citation type="submission" date="2016-01" db="EMBL/GenBank/DDBJ databases">
        <title>Draft genome of Chromobacterium sp. F49.</title>
        <authorList>
            <person name="Hong K.W."/>
        </authorList>
    </citation>
    <scope>NUCLEOTIDE SEQUENCE [LARGE SCALE GENOMIC DNA]</scope>
    <source>
        <strain evidence="5">M63</strain>
    </source>
</reference>
<dbReference type="InterPro" id="IPR036116">
    <property type="entry name" value="FN3_sf"/>
</dbReference>
<organism evidence="4 5">
    <name type="scientific">Paenibacillus elgii</name>
    <dbReference type="NCBI Taxonomy" id="189691"/>
    <lineage>
        <taxon>Bacteria</taxon>
        <taxon>Bacillati</taxon>
        <taxon>Bacillota</taxon>
        <taxon>Bacilli</taxon>
        <taxon>Bacillales</taxon>
        <taxon>Paenibacillaceae</taxon>
        <taxon>Paenibacillus</taxon>
    </lineage>
</organism>
<dbReference type="PANTHER" id="PTHR34876">
    <property type="match status" value="1"/>
</dbReference>
<dbReference type="Gene3D" id="2.60.40.710">
    <property type="entry name" value="Endoglucanase-like"/>
    <property type="match status" value="1"/>
</dbReference>
<evidence type="ECO:0000256" key="1">
    <source>
        <dbReference type="RuleBase" id="RU361186"/>
    </source>
</evidence>
<dbReference type="OrthoDB" id="9775889at2"/>
<dbReference type="PANTHER" id="PTHR34876:SF4">
    <property type="entry name" value="1,4-BETA-D-GLUCAN CELLOBIOHYDROLASE C-RELATED"/>
    <property type="match status" value="1"/>
</dbReference>
<dbReference type="SMART" id="SM01067">
    <property type="entry name" value="CBM_3"/>
    <property type="match status" value="1"/>
</dbReference>
<dbReference type="CDD" id="cd00063">
    <property type="entry name" value="FN3"/>
    <property type="match status" value="1"/>
</dbReference>
<keyword evidence="1" id="KW-0326">Glycosidase</keyword>
<evidence type="ECO:0000259" key="2">
    <source>
        <dbReference type="PROSITE" id="PS50853"/>
    </source>
</evidence>
<dbReference type="GO" id="GO:0030245">
    <property type="term" value="P:cellulose catabolic process"/>
    <property type="evidence" value="ECO:0007669"/>
    <property type="project" value="UniProtKB-KW"/>
</dbReference>
<keyword evidence="1 4" id="KW-0378">Hydrolase</keyword>
<dbReference type="InterPro" id="IPR036966">
    <property type="entry name" value="CBM3_sf"/>
</dbReference>
<dbReference type="InterPro" id="IPR016288">
    <property type="entry name" value="Beta_cellobiohydrolase"/>
</dbReference>
<dbReference type="InterPro" id="IPR036434">
    <property type="entry name" value="Beta_cellobiohydrolase_sf"/>
</dbReference>
<dbReference type="InterPro" id="IPR013783">
    <property type="entry name" value="Ig-like_fold"/>
</dbReference>
<keyword evidence="1" id="KW-0624">Polysaccharide degradation</keyword>
<dbReference type="PROSITE" id="PS50853">
    <property type="entry name" value="FN3"/>
    <property type="match status" value="1"/>
</dbReference>
<evidence type="ECO:0000313" key="4">
    <source>
        <dbReference type="EMBL" id="KZE72803.1"/>
    </source>
</evidence>
<dbReference type="SUPFAM" id="SSF51989">
    <property type="entry name" value="Glycosyl hydrolases family 6, cellulases"/>
    <property type="match status" value="1"/>
</dbReference>
<dbReference type="Gene3D" id="3.20.20.40">
    <property type="entry name" value="1, 4-beta cellobiohydrolase"/>
    <property type="match status" value="1"/>
</dbReference>
<protein>
    <recommendedName>
        <fullName evidence="1">Glucanase</fullName>
        <ecNumber evidence="1">3.2.1.-</ecNumber>
    </recommendedName>
</protein>
<dbReference type="InterPro" id="IPR003961">
    <property type="entry name" value="FN3_dom"/>
</dbReference>
<dbReference type="PRINTS" id="PR00733">
    <property type="entry name" value="GLHYDRLASE6"/>
</dbReference>
<comment type="caution">
    <text evidence="4">The sequence shown here is derived from an EMBL/GenBank/DDBJ whole genome shotgun (WGS) entry which is preliminary data.</text>
</comment>
<dbReference type="Pfam" id="PF01341">
    <property type="entry name" value="Glyco_hydro_6"/>
    <property type="match status" value="1"/>
</dbReference>
<dbReference type="SUPFAM" id="SSF49384">
    <property type="entry name" value="Carbohydrate-binding domain"/>
    <property type="match status" value="1"/>
</dbReference>
<dbReference type="InterPro" id="IPR001956">
    <property type="entry name" value="CBM3"/>
</dbReference>
<sequence length="711" mass="76810">MTIALSIAKRAAIFAMILALVINLFYETDAFAAEAHVDNPFLGTTMYVNPDYAALIDTSIARVSDSTLIAKMQKVKSYPTAIWLDRIAAIKGGSANGGRKSLVETMDAVLAQKKGNTPITVMFVIYDMPGRDCHALASNGELPLTPEGLQTYKTQYIDVIADIFSNPKYQSIRIVTVVEPDSLPNLVTNLSDPKCAQANSTNIYRDANQYALDKLHAIPNVYTYLDIGHSGWLGWDTNRQPAINLFTSVVAGTRDGLASVDGFITNTANTTPLEEPYLTDPNLTVGGQQLRSANFYQWNPYFDESDFTAALYAGFVKNGWPESIGFLIDTSRNGWGGPNRPTGASGTNVNDYANSGRVDKRYHRGNWCNPSGAGMGQPPTAAPSGYPASHLDAFVWVKPPGESDGSSKEIPNDEGKGFDRMCDPGYISGSGTPTGAMPDAPLSGHWFHNQFVQLVQNAYPEIPIDHSTVPATPSGLKAVAGNAQVILNWAASSGATSYNVKRATRSGGPYTTVATGVTATNYTDTGLNNGATYYFVVSALNRWGESANSVQVDAAPQGKPASGELIVQYRAADTDANNDQIKPHFNIKNNGTTSVPLSDIKLRYYFTKDSISEMRAWIDWAQVGGANIQQTFVSASGINTDTYIELSFSPEAGSIPAGGQSGEIQLRMAKADWSNFNESNDYSFDGTKTSFADWDKVTLFRKGTLVWGIQP</sequence>
<dbReference type="PROSITE" id="PS51172">
    <property type="entry name" value="CBM3"/>
    <property type="match status" value="1"/>
</dbReference>
<keyword evidence="1" id="KW-0119">Carbohydrate metabolism</keyword>
<dbReference type="Gene3D" id="2.60.40.10">
    <property type="entry name" value="Immunoglobulins"/>
    <property type="match status" value="1"/>
</dbReference>
<dbReference type="AlphaFoldDB" id="A0A163U4I3"/>
<dbReference type="Pfam" id="PF00942">
    <property type="entry name" value="CBM_3"/>
    <property type="match status" value="1"/>
</dbReference>
<gene>
    <name evidence="4" type="ORF">AV654_04585</name>
</gene>
<evidence type="ECO:0000259" key="3">
    <source>
        <dbReference type="PROSITE" id="PS51172"/>
    </source>
</evidence>
<dbReference type="SMART" id="SM00060">
    <property type="entry name" value="FN3"/>
    <property type="match status" value="1"/>
</dbReference>
<dbReference type="InterPro" id="IPR008965">
    <property type="entry name" value="CBM2/CBM3_carb-bd_dom_sf"/>
</dbReference>
<comment type="similarity">
    <text evidence="1">Belongs to the glycosyl hydrolase family 6.</text>
</comment>
<dbReference type="Proteomes" id="UP000076563">
    <property type="component" value="Unassembled WGS sequence"/>
</dbReference>
<feature type="domain" description="CBM3" evidence="3">
    <location>
        <begin position="561"/>
        <end position="711"/>
    </location>
</feature>
<keyword evidence="5" id="KW-1185">Reference proteome</keyword>
<evidence type="ECO:0000313" key="5">
    <source>
        <dbReference type="Proteomes" id="UP000076563"/>
    </source>
</evidence>